<protein>
    <recommendedName>
        <fullName evidence="1">Trypsin-co-occurring domain-containing protein</fullName>
    </recommendedName>
</protein>
<organism evidence="2 3">
    <name type="scientific">Kitasatospora acidiphila</name>
    <dbReference type="NCBI Taxonomy" id="2567942"/>
    <lineage>
        <taxon>Bacteria</taxon>
        <taxon>Bacillati</taxon>
        <taxon>Actinomycetota</taxon>
        <taxon>Actinomycetes</taxon>
        <taxon>Kitasatosporales</taxon>
        <taxon>Streptomycetaceae</taxon>
        <taxon>Kitasatospora</taxon>
    </lineage>
</organism>
<dbReference type="Pfam" id="PF19631">
    <property type="entry name" value="Trypco2"/>
    <property type="match status" value="1"/>
</dbReference>
<dbReference type="OrthoDB" id="3696289at2"/>
<proteinExistence type="predicted"/>
<dbReference type="InterPro" id="IPR045608">
    <property type="entry name" value="Trypco2"/>
</dbReference>
<accession>A0A540W745</accession>
<dbReference type="AlphaFoldDB" id="A0A540W745"/>
<dbReference type="RefSeq" id="WP_141635390.1">
    <property type="nucleotide sequence ID" value="NZ_VIGB01000003.1"/>
</dbReference>
<evidence type="ECO:0000313" key="2">
    <source>
        <dbReference type="EMBL" id="TQF04836.1"/>
    </source>
</evidence>
<comment type="caution">
    <text evidence="2">The sequence shown here is derived from an EMBL/GenBank/DDBJ whole genome shotgun (WGS) entry which is preliminary data.</text>
</comment>
<evidence type="ECO:0000259" key="1">
    <source>
        <dbReference type="Pfam" id="PF19631"/>
    </source>
</evidence>
<name>A0A540W745_9ACTN</name>
<gene>
    <name evidence="2" type="ORF">E6W39_24665</name>
</gene>
<dbReference type="Proteomes" id="UP000319103">
    <property type="component" value="Unassembled WGS sequence"/>
</dbReference>
<sequence length="108" mass="11710">MSEQHPQIELAEAVEAVRREVAAAAERAAGERFQFEVGTVELEFSVELRREARVDGKVRAWVVSAGAEAGTEHTRAHRVTVTLNPVDTTTGGNVLVGNDDLGSREGFH</sequence>
<dbReference type="EMBL" id="VIGB01000003">
    <property type="protein sequence ID" value="TQF04836.1"/>
    <property type="molecule type" value="Genomic_DNA"/>
</dbReference>
<reference evidence="2 3" key="1">
    <citation type="submission" date="2019-06" db="EMBL/GenBank/DDBJ databases">
        <title>Description of Kitasatospora acidophila sp. nov. isolated from pine grove soil, and reclassification of Streptomyces novaecaesareae to Kitasatospora novaeceasareae comb. nov.</title>
        <authorList>
            <person name="Kim M.J."/>
        </authorList>
    </citation>
    <scope>NUCLEOTIDE SEQUENCE [LARGE SCALE GENOMIC DNA]</scope>
    <source>
        <strain evidence="2 3">MMS16-CNU292</strain>
    </source>
</reference>
<evidence type="ECO:0000313" key="3">
    <source>
        <dbReference type="Proteomes" id="UP000319103"/>
    </source>
</evidence>
<keyword evidence="3" id="KW-1185">Reference proteome</keyword>
<feature type="domain" description="Trypsin-co-occurring" evidence="1">
    <location>
        <begin position="8"/>
        <end position="85"/>
    </location>
</feature>